<reference evidence="3" key="1">
    <citation type="submission" date="2023-06" db="EMBL/GenBank/DDBJ databases">
        <authorList>
            <person name="Kurt Z."/>
        </authorList>
    </citation>
    <scope>NUCLEOTIDE SEQUENCE</scope>
</reference>
<dbReference type="Gene3D" id="3.60.21.10">
    <property type="match status" value="1"/>
</dbReference>
<name>A0AA86RSA2_9EUKA</name>
<dbReference type="InterPro" id="IPR001611">
    <property type="entry name" value="Leu-rich_rpt"/>
</dbReference>
<dbReference type="Pfam" id="PF00149">
    <property type="entry name" value="Metallophos"/>
    <property type="match status" value="1"/>
</dbReference>
<dbReference type="EMBL" id="CATOUU010000066">
    <property type="protein sequence ID" value="CAI9915203.1"/>
    <property type="molecule type" value="Genomic_DNA"/>
</dbReference>
<comment type="caution">
    <text evidence="3">The sequence shown here is derived from an EMBL/GenBank/DDBJ whole genome shotgun (WGS) entry which is preliminary data.</text>
</comment>
<dbReference type="AlphaFoldDB" id="A0AA86RSA2"/>
<dbReference type="Proteomes" id="UP001642409">
    <property type="component" value="Unassembled WGS sequence"/>
</dbReference>
<reference evidence="4 6" key="2">
    <citation type="submission" date="2024-07" db="EMBL/GenBank/DDBJ databases">
        <authorList>
            <person name="Akdeniz Z."/>
        </authorList>
    </citation>
    <scope>NUCLEOTIDE SEQUENCE [LARGE SCALE GENOMIC DNA]</scope>
</reference>
<dbReference type="SUPFAM" id="SSF56300">
    <property type="entry name" value="Metallo-dependent phosphatases"/>
    <property type="match status" value="1"/>
</dbReference>
<protein>
    <submittedName>
        <fullName evidence="3">Calcineurin-like phosphoesterase</fullName>
    </submittedName>
    <submittedName>
        <fullName evidence="4">Calcineurin-like_phosphoesterase</fullName>
    </submittedName>
</protein>
<dbReference type="InterPro" id="IPR004843">
    <property type="entry name" value="Calcineurin-like_PHP"/>
</dbReference>
<dbReference type="PANTHER" id="PTHR12905:SF0">
    <property type="entry name" value="CALCINEURIN-LIKE PHOSPHOESTERASE DOMAIN-CONTAINING PROTEIN"/>
    <property type="match status" value="1"/>
</dbReference>
<dbReference type="InterPro" id="IPR032675">
    <property type="entry name" value="LRR_dom_sf"/>
</dbReference>
<proteinExistence type="predicted"/>
<dbReference type="EMBL" id="CAXDID020000491">
    <property type="protein sequence ID" value="CAL6097081.1"/>
    <property type="molecule type" value="Genomic_DNA"/>
</dbReference>
<dbReference type="EMBL" id="CAXDID020000022">
    <property type="protein sequence ID" value="CAL5988030.1"/>
    <property type="molecule type" value="Genomic_DNA"/>
</dbReference>
<feature type="domain" description="Calcineurin-like phosphoesterase" evidence="1">
    <location>
        <begin position="94"/>
        <end position="201"/>
    </location>
</feature>
<evidence type="ECO:0000313" key="6">
    <source>
        <dbReference type="Proteomes" id="UP001642409"/>
    </source>
</evidence>
<dbReference type="Gene3D" id="3.80.10.10">
    <property type="entry name" value="Ribonuclease Inhibitor"/>
    <property type="match status" value="1"/>
</dbReference>
<gene>
    <name evidence="4" type="ORF">HINF_LOCUS10171</name>
    <name evidence="2" type="ORF">HINF_LOCUS2848</name>
    <name evidence="3" type="ORF">HINF_LOCUS64734</name>
    <name evidence="5" type="ORF">HINF_LOCUS68738</name>
</gene>
<evidence type="ECO:0000313" key="3">
    <source>
        <dbReference type="EMBL" id="CAI9977089.1"/>
    </source>
</evidence>
<organism evidence="3">
    <name type="scientific">Hexamita inflata</name>
    <dbReference type="NCBI Taxonomy" id="28002"/>
    <lineage>
        <taxon>Eukaryota</taxon>
        <taxon>Metamonada</taxon>
        <taxon>Diplomonadida</taxon>
        <taxon>Hexamitidae</taxon>
        <taxon>Hexamitinae</taxon>
        <taxon>Hexamita</taxon>
    </lineage>
</organism>
<dbReference type="InterPro" id="IPR029052">
    <property type="entry name" value="Metallo-depent_PP-like"/>
</dbReference>
<sequence>MSLYTQKQQKFKNLLIFEEYFKKRGLQLKWKTKSDARYKPKSTRFALSYRPSAYFLKKARGSVSEQGWWSAFEVMQYLPLFYMKENLSIQKFLHITCISDMHGEYNRLNLPGGDLLICAGDSQLFLENCEQTLNDGLQFCEWLNKQQYTQKIFVAGNHDLVFEKYDQQIRSALINYPSVKYLKNEYINIEINGTQLQIFGSSLYVYRQTKKQQFFISNEESRSNIVNGGYNQFKNIYPIQNLVNLTWLDLHSNRFEDFSPLAQLVKLEALFLLDCQLAISASQQNQLKLVNLETLNISLSDQHICRFYLPQPSYTYYYNINALQHLLNKNIITFKILFSIRYISLVCILNFLCCWHHL</sequence>
<evidence type="ECO:0000259" key="1">
    <source>
        <dbReference type="Pfam" id="PF00149"/>
    </source>
</evidence>
<keyword evidence="6" id="KW-1185">Reference proteome</keyword>
<dbReference type="SUPFAM" id="SSF52058">
    <property type="entry name" value="L domain-like"/>
    <property type="match status" value="1"/>
</dbReference>
<evidence type="ECO:0000313" key="4">
    <source>
        <dbReference type="EMBL" id="CAL5988030.1"/>
    </source>
</evidence>
<evidence type="ECO:0000313" key="2">
    <source>
        <dbReference type="EMBL" id="CAI9915203.1"/>
    </source>
</evidence>
<dbReference type="EMBL" id="CATOUU010001177">
    <property type="protein sequence ID" value="CAI9977089.1"/>
    <property type="molecule type" value="Genomic_DNA"/>
</dbReference>
<dbReference type="PROSITE" id="PS51450">
    <property type="entry name" value="LRR"/>
    <property type="match status" value="1"/>
</dbReference>
<evidence type="ECO:0000313" key="5">
    <source>
        <dbReference type="EMBL" id="CAL6097081.1"/>
    </source>
</evidence>
<dbReference type="InterPro" id="IPR051693">
    <property type="entry name" value="UPF0046_metallophosphoest"/>
</dbReference>
<accession>A0AA86RSA2</accession>
<dbReference type="PANTHER" id="PTHR12905">
    <property type="entry name" value="METALLOPHOSPHOESTERASE"/>
    <property type="match status" value="1"/>
</dbReference>
<dbReference type="GO" id="GO:0016787">
    <property type="term" value="F:hydrolase activity"/>
    <property type="evidence" value="ECO:0007669"/>
    <property type="project" value="InterPro"/>
</dbReference>